<feature type="transmembrane region" description="Helical" evidence="7">
    <location>
        <begin position="71"/>
        <end position="92"/>
    </location>
</feature>
<organism evidence="9 10">
    <name type="scientific">Diplocloster agilis</name>
    <dbReference type="NCBI Taxonomy" id="2850323"/>
    <lineage>
        <taxon>Bacteria</taxon>
        <taxon>Bacillati</taxon>
        <taxon>Bacillota</taxon>
        <taxon>Clostridia</taxon>
        <taxon>Lachnospirales</taxon>
        <taxon>Lachnospiraceae</taxon>
        <taxon>Diplocloster</taxon>
    </lineage>
</organism>
<keyword evidence="3" id="KW-1003">Cell membrane</keyword>
<comment type="subcellular location">
    <subcellularLocation>
        <location evidence="1 7">Cell membrane</location>
        <topology evidence="1 7">Multi-pass membrane protein</topology>
    </subcellularLocation>
</comment>
<evidence type="ECO:0000256" key="4">
    <source>
        <dbReference type="ARBA" id="ARBA00022692"/>
    </source>
</evidence>
<feature type="transmembrane region" description="Helical" evidence="7">
    <location>
        <begin position="104"/>
        <end position="125"/>
    </location>
</feature>
<evidence type="ECO:0000259" key="8">
    <source>
        <dbReference type="PROSITE" id="PS50928"/>
    </source>
</evidence>
<comment type="caution">
    <text evidence="9">The sequence shown here is derived from an EMBL/GenBank/DDBJ whole genome shotgun (WGS) entry which is preliminary data.</text>
</comment>
<dbReference type="Gene3D" id="1.10.3720.10">
    <property type="entry name" value="MetI-like"/>
    <property type="match status" value="1"/>
</dbReference>
<feature type="transmembrane region" description="Helical" evidence="7">
    <location>
        <begin position="145"/>
        <end position="164"/>
    </location>
</feature>
<evidence type="ECO:0000256" key="6">
    <source>
        <dbReference type="ARBA" id="ARBA00023136"/>
    </source>
</evidence>
<dbReference type="AlphaFoldDB" id="A0A949K5H3"/>
<evidence type="ECO:0000313" key="9">
    <source>
        <dbReference type="EMBL" id="MBU9734977.1"/>
    </source>
</evidence>
<evidence type="ECO:0000256" key="1">
    <source>
        <dbReference type="ARBA" id="ARBA00004651"/>
    </source>
</evidence>
<keyword evidence="10" id="KW-1185">Reference proteome</keyword>
<dbReference type="PANTHER" id="PTHR43227:SF7">
    <property type="entry name" value="ARABINOOLIGOSACCHARIDES TRANSPORT SYSTEM PERMEASE PROTEIN ARAP"/>
    <property type="match status" value="1"/>
</dbReference>
<protein>
    <submittedName>
        <fullName evidence="9">Sugar ABC transporter permease</fullName>
    </submittedName>
</protein>
<gene>
    <name evidence="9" type="ORF">KTH89_00415</name>
</gene>
<dbReference type="GO" id="GO:0055085">
    <property type="term" value="P:transmembrane transport"/>
    <property type="evidence" value="ECO:0007669"/>
    <property type="project" value="InterPro"/>
</dbReference>
<dbReference type="GO" id="GO:0005886">
    <property type="term" value="C:plasma membrane"/>
    <property type="evidence" value="ECO:0007669"/>
    <property type="project" value="UniProtKB-SubCell"/>
</dbReference>
<reference evidence="9" key="1">
    <citation type="submission" date="2021-06" db="EMBL/GenBank/DDBJ databases">
        <title>Description of novel taxa of the family Lachnospiraceae.</title>
        <authorList>
            <person name="Chaplin A.V."/>
            <person name="Sokolova S.R."/>
            <person name="Pikina A.P."/>
            <person name="Korzhanova M."/>
            <person name="Belova V."/>
            <person name="Korostin D."/>
            <person name="Efimov B.A."/>
        </authorList>
    </citation>
    <scope>NUCLEOTIDE SEQUENCE</scope>
    <source>
        <strain evidence="9">ASD5720</strain>
    </source>
</reference>
<accession>A0A949K5H3</accession>
<keyword evidence="6 7" id="KW-0472">Membrane</keyword>
<feature type="domain" description="ABC transmembrane type-1" evidence="8">
    <location>
        <begin position="67"/>
        <end position="280"/>
    </location>
</feature>
<evidence type="ECO:0000256" key="7">
    <source>
        <dbReference type="RuleBase" id="RU363032"/>
    </source>
</evidence>
<name>A0A949K5H3_9FIRM</name>
<evidence type="ECO:0000256" key="5">
    <source>
        <dbReference type="ARBA" id="ARBA00022989"/>
    </source>
</evidence>
<dbReference type="InterPro" id="IPR050809">
    <property type="entry name" value="UgpAE/MalFG_permease"/>
</dbReference>
<proteinExistence type="inferred from homology"/>
<feature type="transmembrane region" description="Helical" evidence="7">
    <location>
        <begin position="12"/>
        <end position="37"/>
    </location>
</feature>
<comment type="similarity">
    <text evidence="7">Belongs to the binding-protein-dependent transport system permease family.</text>
</comment>
<evidence type="ECO:0000256" key="2">
    <source>
        <dbReference type="ARBA" id="ARBA00022448"/>
    </source>
</evidence>
<evidence type="ECO:0000256" key="3">
    <source>
        <dbReference type="ARBA" id="ARBA00022475"/>
    </source>
</evidence>
<keyword evidence="2 7" id="KW-0813">Transport</keyword>
<sequence>MRNIGKKSLPYRYILPAVIFLTIIFGIPLVNMIWYAFADVDIMSGFKEWVGLKNFSFLIDPEFRKTLLRTLIWVIFGVAGIFIYGMSVALALNKPIPGRNLFRILVIIPWLIPHAFAGTIWTWMLNSNTGLVNAVLMKTGLVSQPVSFLGEELAMATVIFIRIWKGAPFLIMSLLSAFQTIPVEVEEAATIDGAGKIQYFRKVMVPLLKPVLVSSGIILTAWTITIFDIVYIITKGGPSHATEILSISIYNKAFIDNDLGASAAISLFAMVFIIVLGYLQMRSQNKVE</sequence>
<feature type="transmembrane region" description="Helical" evidence="7">
    <location>
        <begin position="211"/>
        <end position="233"/>
    </location>
</feature>
<dbReference type="InterPro" id="IPR000515">
    <property type="entry name" value="MetI-like"/>
</dbReference>
<dbReference type="PANTHER" id="PTHR43227">
    <property type="entry name" value="BLL4140 PROTEIN"/>
    <property type="match status" value="1"/>
</dbReference>
<dbReference type="Pfam" id="PF00528">
    <property type="entry name" value="BPD_transp_1"/>
    <property type="match status" value="1"/>
</dbReference>
<dbReference type="CDD" id="cd06261">
    <property type="entry name" value="TM_PBP2"/>
    <property type="match status" value="1"/>
</dbReference>
<dbReference type="SUPFAM" id="SSF161098">
    <property type="entry name" value="MetI-like"/>
    <property type="match status" value="1"/>
</dbReference>
<evidence type="ECO:0000313" key="10">
    <source>
        <dbReference type="Proteomes" id="UP000712157"/>
    </source>
</evidence>
<dbReference type="InterPro" id="IPR035906">
    <property type="entry name" value="MetI-like_sf"/>
</dbReference>
<keyword evidence="5 7" id="KW-1133">Transmembrane helix</keyword>
<dbReference type="Proteomes" id="UP000712157">
    <property type="component" value="Unassembled WGS sequence"/>
</dbReference>
<dbReference type="PROSITE" id="PS50928">
    <property type="entry name" value="ABC_TM1"/>
    <property type="match status" value="1"/>
</dbReference>
<feature type="transmembrane region" description="Helical" evidence="7">
    <location>
        <begin position="259"/>
        <end position="279"/>
    </location>
</feature>
<dbReference type="EMBL" id="JAHQCW010000001">
    <property type="protein sequence ID" value="MBU9734977.1"/>
    <property type="molecule type" value="Genomic_DNA"/>
</dbReference>
<keyword evidence="4 7" id="KW-0812">Transmembrane</keyword>
<dbReference type="RefSeq" id="WP_238720211.1">
    <property type="nucleotide sequence ID" value="NZ_JAHQCW010000001.1"/>
</dbReference>